<evidence type="ECO:0000313" key="1">
    <source>
        <dbReference type="EMBL" id="GJT92394.1"/>
    </source>
</evidence>
<dbReference type="PANTHER" id="PTHR31286">
    <property type="entry name" value="GLYCINE-RICH CELL WALL STRUCTURAL PROTEIN 1.8-LIKE"/>
    <property type="match status" value="1"/>
</dbReference>
<organism evidence="1 2">
    <name type="scientific">Tanacetum coccineum</name>
    <dbReference type="NCBI Taxonomy" id="301880"/>
    <lineage>
        <taxon>Eukaryota</taxon>
        <taxon>Viridiplantae</taxon>
        <taxon>Streptophyta</taxon>
        <taxon>Embryophyta</taxon>
        <taxon>Tracheophyta</taxon>
        <taxon>Spermatophyta</taxon>
        <taxon>Magnoliopsida</taxon>
        <taxon>eudicotyledons</taxon>
        <taxon>Gunneridae</taxon>
        <taxon>Pentapetalae</taxon>
        <taxon>asterids</taxon>
        <taxon>campanulids</taxon>
        <taxon>Asterales</taxon>
        <taxon>Asteraceae</taxon>
        <taxon>Asteroideae</taxon>
        <taxon>Anthemideae</taxon>
        <taxon>Anthemidinae</taxon>
        <taxon>Tanacetum</taxon>
    </lineage>
</organism>
<dbReference type="Proteomes" id="UP001151760">
    <property type="component" value="Unassembled WGS sequence"/>
</dbReference>
<dbReference type="InterPro" id="IPR040256">
    <property type="entry name" value="At4g02000-like"/>
</dbReference>
<keyword evidence="2" id="KW-1185">Reference proteome</keyword>
<evidence type="ECO:0000313" key="2">
    <source>
        <dbReference type="Proteomes" id="UP001151760"/>
    </source>
</evidence>
<accession>A0ABQ5HX59</accession>
<protein>
    <submittedName>
        <fullName evidence="1">Retrovirus-related pol polyprotein from transposon TNT 1-94</fullName>
    </submittedName>
</protein>
<name>A0ABQ5HX59_9ASTR</name>
<sequence length="917" mass="102626">MTAVEVPQALKYKGGQLNVAHVLEVENFTNWKKRFMCHIIGMEPQFKNIISNGAYIPMAVGQRKPETQWTLEERKAANLDQQLKSLIMYVLPDDQMNSVINCLTAKSTWDDLILYHEGPSDVKESRVMNLKLCYNTFKFKEGESLTQTFTRYKALINELVNDGIGLSKLEINTSFINGLPKTWLAFCQSLRNTNHVKESKLASLFDSPDDEEDTRSSQEYMNDLEEEHRVRALLAKSKRLFKNGTQSMACEGLITDGLFTNVISADTRLYMIRMVTNDEIKSFMFNIGEDRAPGPDGFTIIEGVKEVVSENQSAFILDDLFIFARGELDSARLIMESLDEFQKSSGLVLRFPKLHMQSFLVGGNGELACKPKVTWDFICLLKREGGLDGVPKAQLSSIYLLETLRMKDTTFKIVLLIWFRMGAGLVFCLKWLTPRAPNLGLIPMPILEESRLDTPQWKDANANGVIELRPTKDSKAKYNKVKAKLALLSLSASASKASMVKNKDLIVEAYEWDEEVRECKEGARNDEWVKISMKKKLDGVEPISGPKTIKSILRSKSTFKAETLKGVILNEPFSAPARSNKSSSALKVNSAPAGKLKSVKINDDPPLAIIVADSHGSVSSTHKEDGPLTSIDGENITPVSVDGKRICKDGKPLMAVRRGVFLDPIHATNVTSNDNATVSHFRACNKEGPNSVVDGNIPIVRSFIEVVSPDSADKQDGRDVPSQSDCANDNVPVFNKRVNFRTLINEEFVANNDTMLPKAAKESVMSRFGFVKAYEAVLSTVFLFKFDTKSGMDQVIERGPWLIRITPLILNKWAPNVLLKPGEVNKVPVWVKLYNVLVVAYSEDWLSLIATQVGKPIMLDTFTSFMCAESWGRISFARALIEIHANSELKKEVRMAIPIDDDDWTGYTSEVICVEYE</sequence>
<dbReference type="Pfam" id="PF14223">
    <property type="entry name" value="Retrotran_gag_2"/>
    <property type="match status" value="1"/>
</dbReference>
<dbReference type="EMBL" id="BQNB010020105">
    <property type="protein sequence ID" value="GJT92394.1"/>
    <property type="molecule type" value="Genomic_DNA"/>
</dbReference>
<gene>
    <name evidence="1" type="ORF">Tco_1081239</name>
</gene>
<reference evidence="1" key="1">
    <citation type="journal article" date="2022" name="Int. J. Mol. Sci.">
        <title>Draft Genome of Tanacetum Coccineum: Genomic Comparison of Closely Related Tanacetum-Family Plants.</title>
        <authorList>
            <person name="Yamashiro T."/>
            <person name="Shiraishi A."/>
            <person name="Nakayama K."/>
            <person name="Satake H."/>
        </authorList>
    </citation>
    <scope>NUCLEOTIDE SEQUENCE</scope>
</reference>
<comment type="caution">
    <text evidence="1">The sequence shown here is derived from an EMBL/GenBank/DDBJ whole genome shotgun (WGS) entry which is preliminary data.</text>
</comment>
<dbReference type="PANTHER" id="PTHR31286:SF99">
    <property type="entry name" value="DUF4283 DOMAIN-CONTAINING PROTEIN"/>
    <property type="match status" value="1"/>
</dbReference>
<reference evidence="1" key="2">
    <citation type="submission" date="2022-01" db="EMBL/GenBank/DDBJ databases">
        <authorList>
            <person name="Yamashiro T."/>
            <person name="Shiraishi A."/>
            <person name="Satake H."/>
            <person name="Nakayama K."/>
        </authorList>
    </citation>
    <scope>NUCLEOTIDE SEQUENCE</scope>
</reference>
<proteinExistence type="predicted"/>